<protein>
    <submittedName>
        <fullName evidence="2">Uncharacterized protein</fullName>
    </submittedName>
</protein>
<accession>A0A1W0WAX3</accession>
<reference evidence="3" key="1">
    <citation type="submission" date="2017-01" db="EMBL/GenBank/DDBJ databases">
        <title>Comparative genomics of anhydrobiosis in the tardigrade Hypsibius dujardini.</title>
        <authorList>
            <person name="Yoshida Y."/>
            <person name="Koutsovoulos G."/>
            <person name="Laetsch D."/>
            <person name="Stevens L."/>
            <person name="Kumar S."/>
            <person name="Horikawa D."/>
            <person name="Ishino K."/>
            <person name="Komine S."/>
            <person name="Tomita M."/>
            <person name="Blaxter M."/>
            <person name="Arakawa K."/>
        </authorList>
    </citation>
    <scope>NUCLEOTIDE SEQUENCE [LARGE SCALE GENOMIC DNA]</scope>
    <source>
        <strain evidence="3">Z151</strain>
    </source>
</reference>
<comment type="caution">
    <text evidence="2">The sequence shown here is derived from an EMBL/GenBank/DDBJ whole genome shotgun (WGS) entry which is preliminary data.</text>
</comment>
<gene>
    <name evidence="2" type="ORF">BV898_13387</name>
</gene>
<keyword evidence="3" id="KW-1185">Reference proteome</keyword>
<evidence type="ECO:0000313" key="3">
    <source>
        <dbReference type="Proteomes" id="UP000192578"/>
    </source>
</evidence>
<dbReference type="Proteomes" id="UP000192578">
    <property type="component" value="Unassembled WGS sequence"/>
</dbReference>
<name>A0A1W0WAX3_HYPEX</name>
<organism evidence="2 3">
    <name type="scientific">Hypsibius exemplaris</name>
    <name type="common">Freshwater tardigrade</name>
    <dbReference type="NCBI Taxonomy" id="2072580"/>
    <lineage>
        <taxon>Eukaryota</taxon>
        <taxon>Metazoa</taxon>
        <taxon>Ecdysozoa</taxon>
        <taxon>Tardigrada</taxon>
        <taxon>Eutardigrada</taxon>
        <taxon>Parachela</taxon>
        <taxon>Hypsibioidea</taxon>
        <taxon>Hypsibiidae</taxon>
        <taxon>Hypsibius</taxon>
    </lineage>
</organism>
<evidence type="ECO:0000256" key="1">
    <source>
        <dbReference type="SAM" id="MobiDB-lite"/>
    </source>
</evidence>
<feature type="region of interest" description="Disordered" evidence="1">
    <location>
        <begin position="26"/>
        <end position="45"/>
    </location>
</feature>
<dbReference type="AlphaFoldDB" id="A0A1W0WAX3"/>
<sequence length="110" mass="12001">MAACRCNGRPLSKAFWVLVTVRPAAHQPPTRLPSPVIPSVGPSKTPFAQSAERAVARPADRGSLDLADVSADNIQRKAKMQFRAIGPSIRLDRARPASQICCHIFQTQDR</sequence>
<evidence type="ECO:0000313" key="2">
    <source>
        <dbReference type="EMBL" id="OQV12359.1"/>
    </source>
</evidence>
<dbReference type="EMBL" id="MTYJ01000147">
    <property type="protein sequence ID" value="OQV12359.1"/>
    <property type="molecule type" value="Genomic_DNA"/>
</dbReference>
<proteinExistence type="predicted"/>